<proteinExistence type="predicted"/>
<evidence type="ECO:0000313" key="3">
    <source>
        <dbReference type="Proteomes" id="UP000282759"/>
    </source>
</evidence>
<dbReference type="Gene3D" id="3.30.70.1290">
    <property type="entry name" value="Transposase IS200-like"/>
    <property type="match status" value="1"/>
</dbReference>
<dbReference type="EMBL" id="SACK01000002">
    <property type="protein sequence ID" value="RVU01703.1"/>
    <property type="molecule type" value="Genomic_DNA"/>
</dbReference>
<evidence type="ECO:0000259" key="1">
    <source>
        <dbReference type="SMART" id="SM01321"/>
    </source>
</evidence>
<dbReference type="InterPro" id="IPR002686">
    <property type="entry name" value="Transposase_17"/>
</dbReference>
<dbReference type="Proteomes" id="UP000282759">
    <property type="component" value="Unassembled WGS sequence"/>
</dbReference>
<sequence length="189" mass="22116">MSHQYRVRNSEDIFFVTFTIVDWVDVFIRPVYKKVITDALIYCSEHKGLDVHAYCLMSNHLHLLVSARQPARLPDIIRDFKKHTNKQIIKLINEENESRRDWMLYRFKYHAEYNNRIQDYKVWQDGYHGIACDNVKILEQKLEYINNNPVTAEVVAEPEYYLYSSAGDYAGVAGIVPVVILDLGATLQT</sequence>
<organism evidence="2 3">
    <name type="scientific">Mucilaginibacter limnophilus</name>
    <dbReference type="NCBI Taxonomy" id="1932778"/>
    <lineage>
        <taxon>Bacteria</taxon>
        <taxon>Pseudomonadati</taxon>
        <taxon>Bacteroidota</taxon>
        <taxon>Sphingobacteriia</taxon>
        <taxon>Sphingobacteriales</taxon>
        <taxon>Sphingobacteriaceae</taxon>
        <taxon>Mucilaginibacter</taxon>
    </lineage>
</organism>
<gene>
    <name evidence="2" type="ORF">EOD41_07005</name>
</gene>
<dbReference type="InterPro" id="IPR052715">
    <property type="entry name" value="RAYT_transposase"/>
</dbReference>
<dbReference type="InterPro" id="IPR036515">
    <property type="entry name" value="Transposase_17_sf"/>
</dbReference>
<dbReference type="SUPFAM" id="SSF143422">
    <property type="entry name" value="Transposase IS200-like"/>
    <property type="match status" value="1"/>
</dbReference>
<reference evidence="2 3" key="1">
    <citation type="submission" date="2019-01" db="EMBL/GenBank/DDBJ databases">
        <authorList>
            <person name="Chen W.-M."/>
        </authorList>
    </citation>
    <scope>NUCLEOTIDE SEQUENCE [LARGE SCALE GENOMIC DNA]</scope>
    <source>
        <strain evidence="2 3">YBJ-36</strain>
    </source>
</reference>
<dbReference type="AlphaFoldDB" id="A0A3S2V958"/>
<dbReference type="SMART" id="SM01321">
    <property type="entry name" value="Y1_Tnp"/>
    <property type="match status" value="1"/>
</dbReference>
<dbReference type="Pfam" id="PF01797">
    <property type="entry name" value="Y1_Tnp"/>
    <property type="match status" value="1"/>
</dbReference>
<dbReference type="PANTHER" id="PTHR36966">
    <property type="entry name" value="REP-ASSOCIATED TYROSINE TRANSPOSASE"/>
    <property type="match status" value="1"/>
</dbReference>
<dbReference type="GO" id="GO:0006313">
    <property type="term" value="P:DNA transposition"/>
    <property type="evidence" value="ECO:0007669"/>
    <property type="project" value="InterPro"/>
</dbReference>
<dbReference type="RefSeq" id="WP_127704068.1">
    <property type="nucleotide sequence ID" value="NZ_SACK01000002.1"/>
</dbReference>
<dbReference type="OrthoDB" id="9788881at2"/>
<feature type="domain" description="Transposase IS200-like" evidence="1">
    <location>
        <begin position="10"/>
        <end position="148"/>
    </location>
</feature>
<keyword evidence="3" id="KW-1185">Reference proteome</keyword>
<dbReference type="PANTHER" id="PTHR36966:SF1">
    <property type="entry name" value="REP-ASSOCIATED TYROSINE TRANSPOSASE"/>
    <property type="match status" value="1"/>
</dbReference>
<accession>A0A3S2V958</accession>
<comment type="caution">
    <text evidence="2">The sequence shown here is derived from an EMBL/GenBank/DDBJ whole genome shotgun (WGS) entry which is preliminary data.</text>
</comment>
<dbReference type="GO" id="GO:0043565">
    <property type="term" value="F:sequence-specific DNA binding"/>
    <property type="evidence" value="ECO:0007669"/>
    <property type="project" value="TreeGrafter"/>
</dbReference>
<dbReference type="NCBIfam" id="NF047646">
    <property type="entry name" value="REP_Tyr_transpos"/>
    <property type="match status" value="1"/>
</dbReference>
<protein>
    <submittedName>
        <fullName evidence="2">Transposase</fullName>
    </submittedName>
</protein>
<dbReference type="GO" id="GO:0004803">
    <property type="term" value="F:transposase activity"/>
    <property type="evidence" value="ECO:0007669"/>
    <property type="project" value="InterPro"/>
</dbReference>
<evidence type="ECO:0000313" key="2">
    <source>
        <dbReference type="EMBL" id="RVU01703.1"/>
    </source>
</evidence>
<name>A0A3S2V958_9SPHI</name>